<organism evidence="5 6">
    <name type="scientific">Thraustotheca clavata</name>
    <dbReference type="NCBI Taxonomy" id="74557"/>
    <lineage>
        <taxon>Eukaryota</taxon>
        <taxon>Sar</taxon>
        <taxon>Stramenopiles</taxon>
        <taxon>Oomycota</taxon>
        <taxon>Saprolegniomycetes</taxon>
        <taxon>Saprolegniales</taxon>
        <taxon>Achlyaceae</taxon>
        <taxon>Thraustotheca</taxon>
    </lineage>
</organism>
<evidence type="ECO:0000259" key="4">
    <source>
        <dbReference type="Pfam" id="PF13934"/>
    </source>
</evidence>
<accession>A0A1W0ABR4</accession>
<protein>
    <recommendedName>
        <fullName evidence="4">ELYS-like domain-containing protein</fullName>
    </recommendedName>
</protein>
<evidence type="ECO:0000256" key="1">
    <source>
        <dbReference type="ARBA" id="ARBA00004123"/>
    </source>
</evidence>
<feature type="domain" description="ELYS-like" evidence="4">
    <location>
        <begin position="242"/>
        <end position="425"/>
    </location>
</feature>
<gene>
    <name evidence="5" type="ORF">THRCLA_00282</name>
</gene>
<sequence length="554" mass="61470">RYEAFGWSSTPQKIAFNNIDNRNGNILSDIHSYLIYRLALVVGPSLSAANLPSPGKLMTKTNEVQRYNFVDDANTSAPPRILRTPMSASQAGKKSVNEMYAKRTSSSIEQLLIGAKQTVESQKHLSSLRGLGHVVTALMERLQKATPTALPEVAALTQDALAYLQQLSEQLENTKLLFSFGQWLQGEEANKVHYDAAALARRFNQHPPMILAAICECAQLPSIVPVPPTGMDLWRSLFTRTTPVDVSSAILLYVALEMFATSVKPKTVLTFSQLKTSAHRFSRAFNLAPLWEKMIVGLWCIQYNLYTTEALALLQPTIHLDRSILLAVVHVCLQYQKPAVAWELWSTTPPSEEAVDLLLEMHLAMKQYEGAWKLVRAFPEQNAERIPKLLAWHASQTEGASLHQWVLRMTWSPAELPLVHSFLLQDERHHELLVLLYLARCEYDQAYALAQALPAIASSTSLQSLLKAVQLNQETLTSVVPSHTRPHADTSDASSYAPGLYSGRHKTVKITSAPPAARALDLDSPDKSTPAKTPSIPLWTKPGKGISTQITFIK</sequence>
<evidence type="ECO:0000256" key="2">
    <source>
        <dbReference type="ARBA" id="ARBA00023242"/>
    </source>
</evidence>
<dbReference type="GO" id="GO:0005634">
    <property type="term" value="C:nucleus"/>
    <property type="evidence" value="ECO:0007669"/>
    <property type="project" value="UniProtKB-SubCell"/>
</dbReference>
<feature type="region of interest" description="Disordered" evidence="3">
    <location>
        <begin position="479"/>
        <end position="500"/>
    </location>
</feature>
<keyword evidence="2" id="KW-0539">Nucleus</keyword>
<dbReference type="InterPro" id="IPR025151">
    <property type="entry name" value="ELYS_dom"/>
</dbReference>
<evidence type="ECO:0000313" key="6">
    <source>
        <dbReference type="Proteomes" id="UP000243217"/>
    </source>
</evidence>
<evidence type="ECO:0000256" key="3">
    <source>
        <dbReference type="SAM" id="MobiDB-lite"/>
    </source>
</evidence>
<dbReference type="AlphaFoldDB" id="A0A1W0ABR4"/>
<evidence type="ECO:0000313" key="5">
    <source>
        <dbReference type="EMBL" id="OQS07722.1"/>
    </source>
</evidence>
<proteinExistence type="predicted"/>
<name>A0A1W0ABR4_9STRA</name>
<keyword evidence="6" id="KW-1185">Reference proteome</keyword>
<comment type="subcellular location">
    <subcellularLocation>
        <location evidence="1">Nucleus</location>
    </subcellularLocation>
</comment>
<dbReference type="Pfam" id="PF13934">
    <property type="entry name" value="ELYS"/>
    <property type="match status" value="1"/>
</dbReference>
<dbReference type="Proteomes" id="UP000243217">
    <property type="component" value="Unassembled WGS sequence"/>
</dbReference>
<reference evidence="5 6" key="1">
    <citation type="journal article" date="2014" name="Genome Biol. Evol.">
        <title>The secreted proteins of Achlya hypogyna and Thraustotheca clavata identify the ancestral oomycete secretome and reveal gene acquisitions by horizontal gene transfer.</title>
        <authorList>
            <person name="Misner I."/>
            <person name="Blouin N."/>
            <person name="Leonard G."/>
            <person name="Richards T.A."/>
            <person name="Lane C.E."/>
        </authorList>
    </citation>
    <scope>NUCLEOTIDE SEQUENCE [LARGE SCALE GENOMIC DNA]</scope>
    <source>
        <strain evidence="5 6">ATCC 34112</strain>
    </source>
</reference>
<dbReference type="EMBL" id="JNBS01000140">
    <property type="protein sequence ID" value="OQS07722.1"/>
    <property type="molecule type" value="Genomic_DNA"/>
</dbReference>
<dbReference type="OrthoDB" id="65518at2759"/>
<feature type="non-terminal residue" evidence="5">
    <location>
        <position position="554"/>
    </location>
</feature>
<feature type="region of interest" description="Disordered" evidence="3">
    <location>
        <begin position="515"/>
        <end position="542"/>
    </location>
</feature>
<feature type="non-terminal residue" evidence="5">
    <location>
        <position position="1"/>
    </location>
</feature>
<comment type="caution">
    <text evidence="5">The sequence shown here is derived from an EMBL/GenBank/DDBJ whole genome shotgun (WGS) entry which is preliminary data.</text>
</comment>